<dbReference type="GO" id="GO:0005778">
    <property type="term" value="C:peroxisomal membrane"/>
    <property type="evidence" value="ECO:0007669"/>
    <property type="project" value="TreeGrafter"/>
</dbReference>
<dbReference type="InterPro" id="IPR016543">
    <property type="entry name" value="Fis1"/>
</dbReference>
<accession>A0A2H6KEK7</accession>
<comment type="caution">
    <text evidence="2">The sequence shown here is derived from an EMBL/GenBank/DDBJ whole genome shotgun (WGS) entry which is preliminary data.</text>
</comment>
<dbReference type="InterPro" id="IPR019734">
    <property type="entry name" value="TPR_rpt"/>
</dbReference>
<dbReference type="Gene3D" id="1.25.40.10">
    <property type="entry name" value="Tetratricopeptide repeat domain"/>
    <property type="match status" value="1"/>
</dbReference>
<dbReference type="PROSITE" id="PS50005">
    <property type="entry name" value="TPR"/>
    <property type="match status" value="1"/>
</dbReference>
<dbReference type="OrthoDB" id="421154at2759"/>
<dbReference type="SMART" id="SM00028">
    <property type="entry name" value="TPR"/>
    <property type="match status" value="1"/>
</dbReference>
<protein>
    <submittedName>
        <fullName evidence="2">Tetratricopeptide repeat 11</fullName>
    </submittedName>
</protein>
<organism evidence="2 3">
    <name type="scientific">Babesia ovata</name>
    <dbReference type="NCBI Taxonomy" id="189622"/>
    <lineage>
        <taxon>Eukaryota</taxon>
        <taxon>Sar</taxon>
        <taxon>Alveolata</taxon>
        <taxon>Apicomplexa</taxon>
        <taxon>Aconoidasida</taxon>
        <taxon>Piroplasmida</taxon>
        <taxon>Babesiidae</taxon>
        <taxon>Babesia</taxon>
    </lineage>
</organism>
<dbReference type="RefSeq" id="XP_028867675.1">
    <property type="nucleotide sequence ID" value="XM_029011842.1"/>
</dbReference>
<dbReference type="VEuPathDB" id="PiroplasmaDB:BOVATA_029250"/>
<dbReference type="InterPro" id="IPR011990">
    <property type="entry name" value="TPR-like_helical_dom_sf"/>
</dbReference>
<name>A0A2H6KEK7_9APIC</name>
<evidence type="ECO:0000313" key="3">
    <source>
        <dbReference type="Proteomes" id="UP000236319"/>
    </source>
</evidence>
<dbReference type="AlphaFoldDB" id="A0A2H6KEK7"/>
<dbReference type="PANTHER" id="PTHR13247">
    <property type="entry name" value="TETRATRICOPEPTIDE REPEAT PROTEIN 11 TPR REPEAT PROTEIN 11"/>
    <property type="match status" value="1"/>
</dbReference>
<dbReference type="GO" id="GO:0000266">
    <property type="term" value="P:mitochondrial fission"/>
    <property type="evidence" value="ECO:0007669"/>
    <property type="project" value="InterPro"/>
</dbReference>
<dbReference type="EMBL" id="BDSA01000003">
    <property type="protein sequence ID" value="GBE61432.1"/>
    <property type="molecule type" value="Genomic_DNA"/>
</dbReference>
<dbReference type="Proteomes" id="UP000236319">
    <property type="component" value="Unassembled WGS sequence"/>
</dbReference>
<dbReference type="GO" id="GO:0005741">
    <property type="term" value="C:mitochondrial outer membrane"/>
    <property type="evidence" value="ECO:0007669"/>
    <property type="project" value="TreeGrafter"/>
</dbReference>
<evidence type="ECO:0000313" key="2">
    <source>
        <dbReference type="EMBL" id="GBE61432.1"/>
    </source>
</evidence>
<dbReference type="GO" id="GO:0000422">
    <property type="term" value="P:autophagy of mitochondrion"/>
    <property type="evidence" value="ECO:0007669"/>
    <property type="project" value="TreeGrafter"/>
</dbReference>
<dbReference type="PANTHER" id="PTHR13247:SF0">
    <property type="entry name" value="MITOCHONDRIAL FISSION 1 PROTEIN"/>
    <property type="match status" value="1"/>
</dbReference>
<dbReference type="SUPFAM" id="SSF48452">
    <property type="entry name" value="TPR-like"/>
    <property type="match status" value="1"/>
</dbReference>
<keyword evidence="1" id="KW-0802">TPR repeat</keyword>
<sequence>MANIEDIQFEIDRLKQEYEEGIENCQLSAKVQYDYACMLMCSVQSNHINLSIELFEELIRIRYNSAKCMYQLALCHMKKREYKKAKRHLDMLLRLEPRNHAALSLRSLLFDLLSDDAMKGSLFVLMASICAFALYKSWK</sequence>
<dbReference type="GO" id="GO:0016559">
    <property type="term" value="P:peroxisome fission"/>
    <property type="evidence" value="ECO:0007669"/>
    <property type="project" value="TreeGrafter"/>
</dbReference>
<dbReference type="InterPro" id="IPR028061">
    <property type="entry name" value="Fis1_TPR_C"/>
</dbReference>
<evidence type="ECO:0000256" key="1">
    <source>
        <dbReference type="PROSITE-ProRule" id="PRU00339"/>
    </source>
</evidence>
<dbReference type="GeneID" id="39875202"/>
<gene>
    <name evidence="2" type="ORF">BOVATA_029250</name>
</gene>
<keyword evidence="3" id="KW-1185">Reference proteome</keyword>
<dbReference type="Pfam" id="PF14853">
    <property type="entry name" value="Fis1_TPR_C"/>
    <property type="match status" value="1"/>
</dbReference>
<feature type="repeat" description="TPR" evidence="1">
    <location>
        <begin position="66"/>
        <end position="99"/>
    </location>
</feature>
<proteinExistence type="predicted"/>
<reference evidence="2 3" key="1">
    <citation type="journal article" date="2017" name="BMC Genomics">
        <title>Whole-genome assembly of Babesia ovata and comparative genomics between closely related pathogens.</title>
        <authorList>
            <person name="Yamagishi J."/>
            <person name="Asada M."/>
            <person name="Hakimi H."/>
            <person name="Tanaka T.Q."/>
            <person name="Sugimoto C."/>
            <person name="Kawazu S."/>
        </authorList>
    </citation>
    <scope>NUCLEOTIDE SEQUENCE [LARGE SCALE GENOMIC DNA]</scope>
    <source>
        <strain evidence="2 3">Miyake</strain>
    </source>
</reference>